<organism evidence="1 2">
    <name type="scientific">Pseudomonas putida</name>
    <name type="common">Arthrobacter siderocapsulatus</name>
    <dbReference type="NCBI Taxonomy" id="303"/>
    <lineage>
        <taxon>Bacteria</taxon>
        <taxon>Pseudomonadati</taxon>
        <taxon>Pseudomonadota</taxon>
        <taxon>Gammaproteobacteria</taxon>
        <taxon>Pseudomonadales</taxon>
        <taxon>Pseudomonadaceae</taxon>
        <taxon>Pseudomonas</taxon>
    </lineage>
</organism>
<name>A0A1X1A6Q3_PSEPU</name>
<sequence length="107" mass="12164">MQMTIFEYHRQVALEFFERALVGHLRGQQGRDICTMCVSDFAGDGNNRLCRQVGDRLIVVRLIDSEHPGFSVLDPEDARAIIREQITGLQAAVSIDHEWLKQAVTPR</sequence>
<accession>A0A1X1A6Q3</accession>
<dbReference type="Proteomes" id="UP000193675">
    <property type="component" value="Unassembled WGS sequence"/>
</dbReference>
<protein>
    <submittedName>
        <fullName evidence="1">Uncharacterized protein</fullName>
    </submittedName>
</protein>
<dbReference type="EMBL" id="NBWC01000002">
    <property type="protein sequence ID" value="ORL67568.1"/>
    <property type="molecule type" value="Genomic_DNA"/>
</dbReference>
<gene>
    <name evidence="1" type="ORF">B7H17_00475</name>
</gene>
<comment type="caution">
    <text evidence="1">The sequence shown here is derived from an EMBL/GenBank/DDBJ whole genome shotgun (WGS) entry which is preliminary data.</text>
</comment>
<reference evidence="1 2" key="1">
    <citation type="submission" date="2017-04" db="EMBL/GenBank/DDBJ databases">
        <title>Presence of VIM-2 positive Pseudomonas species in chickens and their surrounding environment.</title>
        <authorList>
            <person name="Zhang R."/>
        </authorList>
    </citation>
    <scope>NUCLEOTIDE SEQUENCE [LARGE SCALE GENOMIC DNA]</scope>
    <source>
        <strain evidence="1 2">DZ-C18</strain>
    </source>
</reference>
<evidence type="ECO:0000313" key="1">
    <source>
        <dbReference type="EMBL" id="ORL67568.1"/>
    </source>
</evidence>
<evidence type="ECO:0000313" key="2">
    <source>
        <dbReference type="Proteomes" id="UP000193675"/>
    </source>
</evidence>
<dbReference type="AlphaFoldDB" id="A0A1X1A6Q3"/>
<proteinExistence type="predicted"/>